<gene>
    <name evidence="2" type="ORF">LIER_28595</name>
</gene>
<dbReference type="Proteomes" id="UP001454036">
    <property type="component" value="Unassembled WGS sequence"/>
</dbReference>
<comment type="caution">
    <text evidence="2">The sequence shown here is derived from an EMBL/GenBank/DDBJ whole genome shotgun (WGS) entry which is preliminary data.</text>
</comment>
<organism evidence="2 3">
    <name type="scientific">Lithospermum erythrorhizon</name>
    <name type="common">Purple gromwell</name>
    <name type="synonym">Lithospermum officinale var. erythrorhizon</name>
    <dbReference type="NCBI Taxonomy" id="34254"/>
    <lineage>
        <taxon>Eukaryota</taxon>
        <taxon>Viridiplantae</taxon>
        <taxon>Streptophyta</taxon>
        <taxon>Embryophyta</taxon>
        <taxon>Tracheophyta</taxon>
        <taxon>Spermatophyta</taxon>
        <taxon>Magnoliopsida</taxon>
        <taxon>eudicotyledons</taxon>
        <taxon>Gunneridae</taxon>
        <taxon>Pentapetalae</taxon>
        <taxon>asterids</taxon>
        <taxon>lamiids</taxon>
        <taxon>Boraginales</taxon>
        <taxon>Boraginaceae</taxon>
        <taxon>Boraginoideae</taxon>
        <taxon>Lithospermeae</taxon>
        <taxon>Lithospermum</taxon>
    </lineage>
</organism>
<reference evidence="2 3" key="1">
    <citation type="submission" date="2024-01" db="EMBL/GenBank/DDBJ databases">
        <title>The complete chloroplast genome sequence of Lithospermum erythrorhizon: insights into the phylogenetic relationship among Boraginaceae species and the maternal lineages of purple gromwells.</title>
        <authorList>
            <person name="Okada T."/>
            <person name="Watanabe K."/>
        </authorList>
    </citation>
    <scope>NUCLEOTIDE SEQUENCE [LARGE SCALE GENOMIC DNA]</scope>
</reference>
<proteinExistence type="predicted"/>
<sequence length="143" mass="15353">MGVNMSRVDDTMTDAGRKDVTPSVADAGTGAINLPEEGVEPTSGDGVADISKDAGQEKKMSKKIKHKKGVDEGEAFGRNNADEAEQGSDEEDIAVVIIKRRKTNGKLKINENRSKVGNKWVPKNVDVVSTDNIALNSEEEEAK</sequence>
<dbReference type="EMBL" id="BAABME010009580">
    <property type="protein sequence ID" value="GAA0175416.1"/>
    <property type="molecule type" value="Genomic_DNA"/>
</dbReference>
<evidence type="ECO:0000256" key="1">
    <source>
        <dbReference type="SAM" id="MobiDB-lite"/>
    </source>
</evidence>
<evidence type="ECO:0000313" key="3">
    <source>
        <dbReference type="Proteomes" id="UP001454036"/>
    </source>
</evidence>
<accession>A0AAV3RJT6</accession>
<evidence type="ECO:0000313" key="2">
    <source>
        <dbReference type="EMBL" id="GAA0175416.1"/>
    </source>
</evidence>
<keyword evidence="3" id="KW-1185">Reference proteome</keyword>
<dbReference type="AlphaFoldDB" id="A0AAV3RJT6"/>
<name>A0AAV3RJT6_LITER</name>
<feature type="compositionally biased region" description="Basic and acidic residues" evidence="1">
    <location>
        <begin position="7"/>
        <end position="20"/>
    </location>
</feature>
<protein>
    <submittedName>
        <fullName evidence="2">Uncharacterized protein</fullName>
    </submittedName>
</protein>
<feature type="compositionally biased region" description="Basic and acidic residues" evidence="1">
    <location>
        <begin position="50"/>
        <end position="59"/>
    </location>
</feature>
<feature type="region of interest" description="Disordered" evidence="1">
    <location>
        <begin position="1"/>
        <end position="90"/>
    </location>
</feature>